<feature type="region of interest" description="Disordered" evidence="1">
    <location>
        <begin position="1"/>
        <end position="55"/>
    </location>
</feature>
<evidence type="ECO:0000313" key="2">
    <source>
        <dbReference type="EMBL" id="KIJ07162.1"/>
    </source>
</evidence>
<dbReference type="HOGENOM" id="CLU_1696083_0_0_1"/>
<sequence length="155" mass="16902">MSTHGVGIGIDSTQDDRESSQANTVEKGLATHRRLTEDEKLTTEEPDVVRKAPTCKGPENATIFATIETELLRNVVMVVDAIKQRSKVNDGAPLPLDRVKSFGKIIQGGGERARGTHVQDDGGGPDLQLRLAEAERDGGSEMWDLLDSRRALRRA</sequence>
<name>A0A0C9TGT1_PAXIN</name>
<evidence type="ECO:0000313" key="3">
    <source>
        <dbReference type="Proteomes" id="UP000053647"/>
    </source>
</evidence>
<gene>
    <name evidence="2" type="ORF">PAXINDRAFT_19640</name>
</gene>
<keyword evidence="3" id="KW-1185">Reference proteome</keyword>
<dbReference type="AlphaFoldDB" id="A0A0C9TGT1"/>
<reference evidence="2 3" key="1">
    <citation type="submission" date="2014-06" db="EMBL/GenBank/DDBJ databases">
        <authorList>
            <consortium name="DOE Joint Genome Institute"/>
            <person name="Kuo A."/>
            <person name="Kohler A."/>
            <person name="Nagy L.G."/>
            <person name="Floudas D."/>
            <person name="Copeland A."/>
            <person name="Barry K.W."/>
            <person name="Cichocki N."/>
            <person name="Veneault-Fourrey C."/>
            <person name="LaButti K."/>
            <person name="Lindquist E.A."/>
            <person name="Lipzen A."/>
            <person name="Lundell T."/>
            <person name="Morin E."/>
            <person name="Murat C."/>
            <person name="Sun H."/>
            <person name="Tunlid A."/>
            <person name="Henrissat B."/>
            <person name="Grigoriev I.V."/>
            <person name="Hibbett D.S."/>
            <person name="Martin F."/>
            <person name="Nordberg H.P."/>
            <person name="Cantor M.N."/>
            <person name="Hua S.X."/>
        </authorList>
    </citation>
    <scope>NUCLEOTIDE SEQUENCE [LARGE SCALE GENOMIC DNA]</scope>
    <source>
        <strain evidence="2 3">ATCC 200175</strain>
    </source>
</reference>
<feature type="compositionally biased region" description="Basic and acidic residues" evidence="1">
    <location>
        <begin position="34"/>
        <end position="50"/>
    </location>
</feature>
<protein>
    <submittedName>
        <fullName evidence="2">Uncharacterized protein</fullName>
    </submittedName>
</protein>
<organism evidence="2 3">
    <name type="scientific">Paxillus involutus ATCC 200175</name>
    <dbReference type="NCBI Taxonomy" id="664439"/>
    <lineage>
        <taxon>Eukaryota</taxon>
        <taxon>Fungi</taxon>
        <taxon>Dikarya</taxon>
        <taxon>Basidiomycota</taxon>
        <taxon>Agaricomycotina</taxon>
        <taxon>Agaricomycetes</taxon>
        <taxon>Agaricomycetidae</taxon>
        <taxon>Boletales</taxon>
        <taxon>Paxilineae</taxon>
        <taxon>Paxillaceae</taxon>
        <taxon>Paxillus</taxon>
    </lineage>
</organism>
<reference evidence="3" key="2">
    <citation type="submission" date="2015-01" db="EMBL/GenBank/DDBJ databases">
        <title>Evolutionary Origins and Diversification of the Mycorrhizal Mutualists.</title>
        <authorList>
            <consortium name="DOE Joint Genome Institute"/>
            <consortium name="Mycorrhizal Genomics Consortium"/>
            <person name="Kohler A."/>
            <person name="Kuo A."/>
            <person name="Nagy L.G."/>
            <person name="Floudas D."/>
            <person name="Copeland A."/>
            <person name="Barry K.W."/>
            <person name="Cichocki N."/>
            <person name="Veneault-Fourrey C."/>
            <person name="LaButti K."/>
            <person name="Lindquist E.A."/>
            <person name="Lipzen A."/>
            <person name="Lundell T."/>
            <person name="Morin E."/>
            <person name="Murat C."/>
            <person name="Riley R."/>
            <person name="Ohm R."/>
            <person name="Sun H."/>
            <person name="Tunlid A."/>
            <person name="Henrissat B."/>
            <person name="Grigoriev I.V."/>
            <person name="Hibbett D.S."/>
            <person name="Martin F."/>
        </authorList>
    </citation>
    <scope>NUCLEOTIDE SEQUENCE [LARGE SCALE GENOMIC DNA]</scope>
    <source>
        <strain evidence="3">ATCC 200175</strain>
    </source>
</reference>
<dbReference type="EMBL" id="KN819996">
    <property type="protein sequence ID" value="KIJ07162.1"/>
    <property type="molecule type" value="Genomic_DNA"/>
</dbReference>
<proteinExistence type="predicted"/>
<dbReference type="Proteomes" id="UP000053647">
    <property type="component" value="Unassembled WGS sequence"/>
</dbReference>
<accession>A0A0C9TGT1</accession>
<evidence type="ECO:0000256" key="1">
    <source>
        <dbReference type="SAM" id="MobiDB-lite"/>
    </source>
</evidence>